<keyword evidence="13" id="KW-1185">Reference proteome</keyword>
<evidence type="ECO:0000256" key="7">
    <source>
        <dbReference type="ARBA" id="ARBA00022786"/>
    </source>
</evidence>
<dbReference type="AlphaFoldDB" id="A0A812IDT1"/>
<evidence type="ECO:0000259" key="11">
    <source>
        <dbReference type="PROSITE" id="PS51873"/>
    </source>
</evidence>
<protein>
    <recommendedName>
        <fullName evidence="2">RBR-type E3 ubiquitin transferase</fullName>
        <ecNumber evidence="2">2.3.2.31</ecNumber>
    </recommendedName>
</protein>
<keyword evidence="4" id="KW-0479">Metal-binding</keyword>
<keyword evidence="3" id="KW-0808">Transferase</keyword>
<dbReference type="EC" id="2.3.2.31" evidence="2"/>
<evidence type="ECO:0000256" key="9">
    <source>
        <dbReference type="SAM" id="MobiDB-lite"/>
    </source>
</evidence>
<name>A0A812IDT1_9DINO</name>
<keyword evidence="6" id="KW-0863">Zinc-finger</keyword>
<sequence>MGNGAACRPCRCDCERECSRVISFTLAAASLGACAWQSLPYSWANPFSDGQPITCAEVGWAALFPPVFVGMHVGWLICFVIAREWAVLPMLTGSFLAVACLLITSIVLLILTAAGSCDREVEQRYVISTCLMLQCPCALVCCCGCKSFLSSWCDGAEDRQRTRQAQREAQPKRPRVRRAQRILREALILGDGSITDLLLDFRERRCRVLWRMYRCIFLSFMHCQCRCSCCAGVPEDDPKSPTSPSPSERGHGTPTSRASVSRASLFFSYDDEDGEMAIHYLARGEHRVGEGRAATAAAEAAQRCMAWTQRDQRLWKLPELTDERRARLLHELATSGRLPLAQLQVVNASAQTPLHCAAASGSYAVAQELLLLMGHQVEGIGAAMEEGLAVGLLAIEDASGDSPCEVALRNGHMVCARLLAGDHDQWQGLLKLPHQRHALRECLSGALGRMSPDGSLSKEPLAKHVVHEGEKQLLSALEQQIQELQNSCGLVASSGTQSLQLLPRDAAEALLQSHMFDVEAAVAAFRVSPREALDAAGLRSVDFLPASDQEQGLGPRTLGQRDGPDRAAPSVCIVCFDEVDASKSACRLLLCKHWTCDSCLSMHVKVRLDEGDVTGVICPEPNCRMPISEEILSLLFGAGSQEQTKLEQLKTMKFVDMNKNMAWCPAPGCGRAVSLPAQESQGNKILSATAVCACGTQFCFSCKTLGGHEPAPCQARNIFLSDLAKVRKQMEDETNKWLSQNSKTCTCGASIQRNGGCNHMICSVCGRHFCYICGQDWAPHRGQPGGFDYYQCRLPASEGGVKAVGSQAPTAGVSGHDAKLWKLQRECLPGWIANERQPERMKLLFRALLVLAEEFDLGISIQEPRPGNDTDSFVSAVSRESRGCRQAAWEGLLACIQARKCLQNCYILKYHWKPESWRRSRLQTWVPELEGIVGALESALGLTLLESQAVRAGFPSDAAAANVPKLPSQPRDVV</sequence>
<dbReference type="Gene3D" id="1.20.120.1750">
    <property type="match status" value="1"/>
</dbReference>
<dbReference type="GO" id="GO:0061630">
    <property type="term" value="F:ubiquitin protein ligase activity"/>
    <property type="evidence" value="ECO:0007669"/>
    <property type="project" value="UniProtKB-EC"/>
</dbReference>
<dbReference type="OrthoDB" id="10009520at2759"/>
<dbReference type="InterPro" id="IPR013083">
    <property type="entry name" value="Znf_RING/FYVE/PHD"/>
</dbReference>
<reference evidence="12" key="1">
    <citation type="submission" date="2021-02" db="EMBL/GenBank/DDBJ databases">
        <authorList>
            <person name="Dougan E. K."/>
            <person name="Rhodes N."/>
            <person name="Thang M."/>
            <person name="Chan C."/>
        </authorList>
    </citation>
    <scope>NUCLEOTIDE SEQUENCE</scope>
</reference>
<dbReference type="Gene3D" id="1.25.40.20">
    <property type="entry name" value="Ankyrin repeat-containing domain"/>
    <property type="match status" value="1"/>
</dbReference>
<feature type="non-terminal residue" evidence="12">
    <location>
        <position position="1"/>
    </location>
</feature>
<accession>A0A812IDT1</accession>
<dbReference type="PROSITE" id="PS51873">
    <property type="entry name" value="TRIAD"/>
    <property type="match status" value="1"/>
</dbReference>
<dbReference type="GO" id="GO:0008270">
    <property type="term" value="F:zinc ion binding"/>
    <property type="evidence" value="ECO:0007669"/>
    <property type="project" value="UniProtKB-KW"/>
</dbReference>
<dbReference type="InterPro" id="IPR002867">
    <property type="entry name" value="IBR_dom"/>
</dbReference>
<dbReference type="Proteomes" id="UP000604046">
    <property type="component" value="Unassembled WGS sequence"/>
</dbReference>
<dbReference type="InterPro" id="IPR031127">
    <property type="entry name" value="E3_UB_ligase_RBR"/>
</dbReference>
<evidence type="ECO:0000256" key="3">
    <source>
        <dbReference type="ARBA" id="ARBA00022679"/>
    </source>
</evidence>
<evidence type="ECO:0000256" key="10">
    <source>
        <dbReference type="SAM" id="Phobius"/>
    </source>
</evidence>
<gene>
    <name evidence="12" type="primary">ANKIB1</name>
    <name evidence="12" type="ORF">SNAT2548_LOCUS3526</name>
</gene>
<evidence type="ECO:0000256" key="4">
    <source>
        <dbReference type="ARBA" id="ARBA00022723"/>
    </source>
</evidence>
<evidence type="ECO:0000256" key="5">
    <source>
        <dbReference type="ARBA" id="ARBA00022737"/>
    </source>
</evidence>
<dbReference type="Gene3D" id="3.30.40.10">
    <property type="entry name" value="Zinc/RING finger domain, C3HC4 (zinc finger)"/>
    <property type="match status" value="1"/>
</dbReference>
<comment type="caution">
    <text evidence="12">The sequence shown here is derived from an EMBL/GenBank/DDBJ whole genome shotgun (WGS) entry which is preliminary data.</text>
</comment>
<feature type="region of interest" description="Disordered" evidence="9">
    <location>
        <begin position="238"/>
        <end position="257"/>
    </location>
</feature>
<evidence type="ECO:0000256" key="6">
    <source>
        <dbReference type="ARBA" id="ARBA00022771"/>
    </source>
</evidence>
<keyword evidence="5" id="KW-0677">Repeat</keyword>
<keyword evidence="10" id="KW-0472">Membrane</keyword>
<keyword evidence="8" id="KW-0862">Zinc</keyword>
<comment type="catalytic activity">
    <reaction evidence="1">
        <text>[E2 ubiquitin-conjugating enzyme]-S-ubiquitinyl-L-cysteine + [acceptor protein]-L-lysine = [E2 ubiquitin-conjugating enzyme]-L-cysteine + [acceptor protein]-N(6)-ubiquitinyl-L-lysine.</text>
        <dbReference type="EC" id="2.3.2.31"/>
    </reaction>
</comment>
<dbReference type="EMBL" id="CAJNDS010000216">
    <property type="protein sequence ID" value="CAE7029418.1"/>
    <property type="molecule type" value="Genomic_DNA"/>
</dbReference>
<dbReference type="SMART" id="SM00647">
    <property type="entry name" value="IBR"/>
    <property type="match status" value="2"/>
</dbReference>
<evidence type="ECO:0000313" key="13">
    <source>
        <dbReference type="Proteomes" id="UP000604046"/>
    </source>
</evidence>
<dbReference type="PANTHER" id="PTHR11685">
    <property type="entry name" value="RBR FAMILY RING FINGER AND IBR DOMAIN-CONTAINING"/>
    <property type="match status" value="1"/>
</dbReference>
<keyword evidence="10" id="KW-1133">Transmembrane helix</keyword>
<keyword evidence="7" id="KW-0833">Ubl conjugation pathway</keyword>
<evidence type="ECO:0000256" key="1">
    <source>
        <dbReference type="ARBA" id="ARBA00001798"/>
    </source>
</evidence>
<feature type="transmembrane region" description="Helical" evidence="10">
    <location>
        <begin position="59"/>
        <end position="82"/>
    </location>
</feature>
<organism evidence="12 13">
    <name type="scientific">Symbiodinium natans</name>
    <dbReference type="NCBI Taxonomy" id="878477"/>
    <lineage>
        <taxon>Eukaryota</taxon>
        <taxon>Sar</taxon>
        <taxon>Alveolata</taxon>
        <taxon>Dinophyceae</taxon>
        <taxon>Suessiales</taxon>
        <taxon>Symbiodiniaceae</taxon>
        <taxon>Symbiodinium</taxon>
    </lineage>
</organism>
<dbReference type="Pfam" id="PF01485">
    <property type="entry name" value="IBR"/>
    <property type="match status" value="2"/>
</dbReference>
<evidence type="ECO:0000256" key="8">
    <source>
        <dbReference type="ARBA" id="ARBA00022833"/>
    </source>
</evidence>
<dbReference type="GO" id="GO:0016567">
    <property type="term" value="P:protein ubiquitination"/>
    <property type="evidence" value="ECO:0007669"/>
    <property type="project" value="InterPro"/>
</dbReference>
<dbReference type="SUPFAM" id="SSF57850">
    <property type="entry name" value="RING/U-box"/>
    <property type="match status" value="3"/>
</dbReference>
<proteinExistence type="predicted"/>
<evidence type="ECO:0000313" key="12">
    <source>
        <dbReference type="EMBL" id="CAE7029418.1"/>
    </source>
</evidence>
<feature type="transmembrane region" description="Helical" evidence="10">
    <location>
        <begin position="94"/>
        <end position="114"/>
    </location>
</feature>
<dbReference type="SUPFAM" id="SSF48403">
    <property type="entry name" value="Ankyrin repeat"/>
    <property type="match status" value="1"/>
</dbReference>
<dbReference type="InterPro" id="IPR044066">
    <property type="entry name" value="TRIAD_supradom"/>
</dbReference>
<feature type="transmembrane region" description="Helical" evidence="10">
    <location>
        <begin position="21"/>
        <end position="39"/>
    </location>
</feature>
<evidence type="ECO:0000256" key="2">
    <source>
        <dbReference type="ARBA" id="ARBA00012251"/>
    </source>
</evidence>
<dbReference type="InterPro" id="IPR036770">
    <property type="entry name" value="Ankyrin_rpt-contain_sf"/>
</dbReference>
<keyword evidence="10" id="KW-0812">Transmembrane</keyword>
<feature type="domain" description="RING-type" evidence="11">
    <location>
        <begin position="568"/>
        <end position="796"/>
    </location>
</feature>